<gene>
    <name evidence="1" type="ORF">ANN_03885</name>
</gene>
<sequence length="221" mass="26025">MSELIDARLTNENGVTLIVTNYYRKRSHSDTMRKLVNKFRDTGSILDKKQMSILEKNILPTACTKIRNFDELGMAIYQTLRIETMQMTVAHELQPSGHDIRLNFSPNIFLNTLFSNNLNLRSSLKVRVYKFHNHKEQPRDFRPWDFATFPRLHECPMRVIHKFNISDALHVDICTVNRTNVIFIKMEGKGKVIYSMRLFSRNQLLESTKLRYADTYSIYKS</sequence>
<reference evidence="1 2" key="1">
    <citation type="journal article" date="2022" name="Allergy">
        <title>Genome assembly and annotation of Periplaneta americana reveal a comprehensive cockroach allergen profile.</title>
        <authorList>
            <person name="Wang L."/>
            <person name="Xiong Q."/>
            <person name="Saelim N."/>
            <person name="Wang L."/>
            <person name="Nong W."/>
            <person name="Wan A.T."/>
            <person name="Shi M."/>
            <person name="Liu X."/>
            <person name="Cao Q."/>
            <person name="Hui J.H.L."/>
            <person name="Sookrung N."/>
            <person name="Leung T.F."/>
            <person name="Tungtrongchitr A."/>
            <person name="Tsui S.K.W."/>
        </authorList>
    </citation>
    <scope>NUCLEOTIDE SEQUENCE [LARGE SCALE GENOMIC DNA]</scope>
    <source>
        <strain evidence="1">PWHHKU_190912</strain>
    </source>
</reference>
<evidence type="ECO:0000313" key="1">
    <source>
        <dbReference type="EMBL" id="KAJ4452352.1"/>
    </source>
</evidence>
<dbReference type="Proteomes" id="UP001148838">
    <property type="component" value="Unassembled WGS sequence"/>
</dbReference>
<proteinExistence type="predicted"/>
<organism evidence="1 2">
    <name type="scientific">Periplaneta americana</name>
    <name type="common">American cockroach</name>
    <name type="synonym">Blatta americana</name>
    <dbReference type="NCBI Taxonomy" id="6978"/>
    <lineage>
        <taxon>Eukaryota</taxon>
        <taxon>Metazoa</taxon>
        <taxon>Ecdysozoa</taxon>
        <taxon>Arthropoda</taxon>
        <taxon>Hexapoda</taxon>
        <taxon>Insecta</taxon>
        <taxon>Pterygota</taxon>
        <taxon>Neoptera</taxon>
        <taxon>Polyneoptera</taxon>
        <taxon>Dictyoptera</taxon>
        <taxon>Blattodea</taxon>
        <taxon>Blattoidea</taxon>
        <taxon>Blattidae</taxon>
        <taxon>Blattinae</taxon>
        <taxon>Periplaneta</taxon>
    </lineage>
</organism>
<comment type="caution">
    <text evidence="1">The sequence shown here is derived from an EMBL/GenBank/DDBJ whole genome shotgun (WGS) entry which is preliminary data.</text>
</comment>
<dbReference type="EMBL" id="JAJSOF020000001">
    <property type="protein sequence ID" value="KAJ4452352.1"/>
    <property type="molecule type" value="Genomic_DNA"/>
</dbReference>
<name>A0ABQ8U048_PERAM</name>
<keyword evidence="2" id="KW-1185">Reference proteome</keyword>
<accession>A0ABQ8U048</accession>
<evidence type="ECO:0000313" key="2">
    <source>
        <dbReference type="Proteomes" id="UP001148838"/>
    </source>
</evidence>
<protein>
    <submittedName>
        <fullName evidence="1">Uncharacterized protein</fullName>
    </submittedName>
</protein>